<dbReference type="Pfam" id="PF25298">
    <property type="entry name" value="Baculo_FP_2nd"/>
    <property type="match status" value="1"/>
</dbReference>
<feature type="domain" description="FP protein C-terminal" evidence="1">
    <location>
        <begin position="66"/>
        <end position="117"/>
    </location>
</feature>
<comment type="caution">
    <text evidence="2">The sequence shown here is derived from an EMBL/GenBank/DDBJ whole genome shotgun (WGS) entry which is preliminary data.</text>
</comment>
<accession>A0ABD2PB66</accession>
<name>A0ABD2PB66_9CUCU</name>
<proteinExistence type="predicted"/>
<dbReference type="EMBL" id="JABFTP020000185">
    <property type="protein sequence ID" value="KAL3288017.1"/>
    <property type="molecule type" value="Genomic_DNA"/>
</dbReference>
<evidence type="ECO:0000313" key="3">
    <source>
        <dbReference type="Proteomes" id="UP001516400"/>
    </source>
</evidence>
<organism evidence="2 3">
    <name type="scientific">Cryptolaemus montrouzieri</name>
    <dbReference type="NCBI Taxonomy" id="559131"/>
    <lineage>
        <taxon>Eukaryota</taxon>
        <taxon>Metazoa</taxon>
        <taxon>Ecdysozoa</taxon>
        <taxon>Arthropoda</taxon>
        <taxon>Hexapoda</taxon>
        <taxon>Insecta</taxon>
        <taxon>Pterygota</taxon>
        <taxon>Neoptera</taxon>
        <taxon>Endopterygota</taxon>
        <taxon>Coleoptera</taxon>
        <taxon>Polyphaga</taxon>
        <taxon>Cucujiformia</taxon>
        <taxon>Coccinelloidea</taxon>
        <taxon>Coccinellidae</taxon>
        <taxon>Scymninae</taxon>
        <taxon>Scymnini</taxon>
        <taxon>Cryptolaemus</taxon>
    </lineage>
</organism>
<gene>
    <name evidence="2" type="ORF">HHI36_002469</name>
</gene>
<dbReference type="AlphaFoldDB" id="A0ABD2PB66"/>
<sequence length="117" mass="13550">MIDSVYRVQTQNKNKPKNIIINFLTQSVRDNVLAAARAVSRDNHGRRGFSQSEISEGFFVNEHLPPDKKNLLKEVKEKNKEINKCKYIWVQNSNILARKTDNSKIVYIAKLDDFDSI</sequence>
<keyword evidence="3" id="KW-1185">Reference proteome</keyword>
<reference evidence="2 3" key="1">
    <citation type="journal article" date="2021" name="BMC Biol.">
        <title>Horizontally acquired antibacterial genes associated with adaptive radiation of ladybird beetles.</title>
        <authorList>
            <person name="Li H.S."/>
            <person name="Tang X.F."/>
            <person name="Huang Y.H."/>
            <person name="Xu Z.Y."/>
            <person name="Chen M.L."/>
            <person name="Du X.Y."/>
            <person name="Qiu B.Y."/>
            <person name="Chen P.T."/>
            <person name="Zhang W."/>
            <person name="Slipinski A."/>
            <person name="Escalona H.E."/>
            <person name="Waterhouse R.M."/>
            <person name="Zwick A."/>
            <person name="Pang H."/>
        </authorList>
    </citation>
    <scope>NUCLEOTIDE SEQUENCE [LARGE SCALE GENOMIC DNA]</scope>
    <source>
        <strain evidence="2">SYSU2018</strain>
    </source>
</reference>
<dbReference type="Proteomes" id="UP001516400">
    <property type="component" value="Unassembled WGS sequence"/>
</dbReference>
<evidence type="ECO:0000313" key="2">
    <source>
        <dbReference type="EMBL" id="KAL3288017.1"/>
    </source>
</evidence>
<protein>
    <recommendedName>
        <fullName evidence="1">FP protein C-terminal domain-containing protein</fullName>
    </recommendedName>
</protein>
<dbReference type="InterPro" id="IPR057251">
    <property type="entry name" value="FP_C"/>
</dbReference>
<evidence type="ECO:0000259" key="1">
    <source>
        <dbReference type="Pfam" id="PF25298"/>
    </source>
</evidence>